<dbReference type="SUPFAM" id="SSF81383">
    <property type="entry name" value="F-box domain"/>
    <property type="match status" value="1"/>
</dbReference>
<dbReference type="HOGENOM" id="CLU_036316_4_0_1"/>
<dbReference type="Proteomes" id="UP000015241">
    <property type="component" value="Unassembled WGS sequence"/>
</dbReference>
<reference evidence="1 2" key="1">
    <citation type="journal article" date="2012" name="Science">
        <title>The Paleozoic origin of enzymatic lignin decomposition reconstructed from 31 fungal genomes.</title>
        <authorList>
            <person name="Floudas D."/>
            <person name="Binder M."/>
            <person name="Riley R."/>
            <person name="Barry K."/>
            <person name="Blanchette R.A."/>
            <person name="Henrissat B."/>
            <person name="Martinez A.T."/>
            <person name="Otillar R."/>
            <person name="Spatafora J.W."/>
            <person name="Yadav J.S."/>
            <person name="Aerts A."/>
            <person name="Benoit I."/>
            <person name="Boyd A."/>
            <person name="Carlson A."/>
            <person name="Copeland A."/>
            <person name="Coutinho P.M."/>
            <person name="de Vries R.P."/>
            <person name="Ferreira P."/>
            <person name="Findley K."/>
            <person name="Foster B."/>
            <person name="Gaskell J."/>
            <person name="Glotzer D."/>
            <person name="Gorecki P."/>
            <person name="Heitman J."/>
            <person name="Hesse C."/>
            <person name="Hori C."/>
            <person name="Igarashi K."/>
            <person name="Jurgens J.A."/>
            <person name="Kallen N."/>
            <person name="Kersten P."/>
            <person name="Kohler A."/>
            <person name="Kuees U."/>
            <person name="Kumar T.K.A."/>
            <person name="Kuo A."/>
            <person name="LaButti K."/>
            <person name="Larrondo L.F."/>
            <person name="Lindquist E."/>
            <person name="Ling A."/>
            <person name="Lombard V."/>
            <person name="Lucas S."/>
            <person name="Lundell T."/>
            <person name="Martin R."/>
            <person name="McLaughlin D.J."/>
            <person name="Morgenstern I."/>
            <person name="Morin E."/>
            <person name="Murat C."/>
            <person name="Nagy L.G."/>
            <person name="Nolan M."/>
            <person name="Ohm R.A."/>
            <person name="Patyshakuliyeva A."/>
            <person name="Rokas A."/>
            <person name="Ruiz-Duenas F.J."/>
            <person name="Sabat G."/>
            <person name="Salamov A."/>
            <person name="Samejima M."/>
            <person name="Schmutz J."/>
            <person name="Slot J.C."/>
            <person name="St John F."/>
            <person name="Stenlid J."/>
            <person name="Sun H."/>
            <person name="Sun S."/>
            <person name="Syed K."/>
            <person name="Tsang A."/>
            <person name="Wiebenga A."/>
            <person name="Young D."/>
            <person name="Pisabarro A."/>
            <person name="Eastwood D.C."/>
            <person name="Martin F."/>
            <person name="Cullen D."/>
            <person name="Grigoriev I.V."/>
            <person name="Hibbett D.S."/>
        </authorList>
    </citation>
    <scope>NUCLEOTIDE SEQUENCE</scope>
    <source>
        <strain evidence="2">FP-58527</strain>
    </source>
</reference>
<sequence>MTIPHLPAELSDHVIDYLHNDYHALAACALTCRQWLPAARYHDFSDITLRARTCKAFAELLTSSPALAAVVHSVELSSVVHGSRSWETVEFTFLHLLTGVTHLSLSRVRLQGSVLKALIHTLPNVCRLTVQSCWVADLLDFAVLASSFPHLEDLSLSLRVADPTAAATLPLPPLPDGLRSIVVGSLEFDLQPLDALVSWLTNPPTSSFQCLTSLSILIVSRVWPTQMLLESFASKLQHLELVVKTEMSLSGRYSHIAPGLSISECSNLRTFTLRMWLAGMCVPSNLDLPWIATLLSQLCSPHLHRITFSLHTEDMQDLRTLASENAVRQLSRTCFTDLMVLDWERICTALSSQNIVAFQAFVIEGAGPKELLFQFLQDHYPDLYHRGVFVLA</sequence>
<dbReference type="Gene3D" id="3.80.10.10">
    <property type="entry name" value="Ribonuclease Inhibitor"/>
    <property type="match status" value="1"/>
</dbReference>
<dbReference type="SUPFAM" id="SSF52047">
    <property type="entry name" value="RNI-like"/>
    <property type="match status" value="1"/>
</dbReference>
<dbReference type="OrthoDB" id="2734547at2759"/>
<organism evidence="1 2">
    <name type="scientific">Fomitopsis schrenkii</name>
    <name type="common">Brown rot fungus</name>
    <dbReference type="NCBI Taxonomy" id="2126942"/>
    <lineage>
        <taxon>Eukaryota</taxon>
        <taxon>Fungi</taxon>
        <taxon>Dikarya</taxon>
        <taxon>Basidiomycota</taxon>
        <taxon>Agaricomycotina</taxon>
        <taxon>Agaricomycetes</taxon>
        <taxon>Polyporales</taxon>
        <taxon>Fomitopsis</taxon>
    </lineage>
</organism>
<dbReference type="InParanoid" id="S8FFR5"/>
<dbReference type="InterPro" id="IPR036047">
    <property type="entry name" value="F-box-like_dom_sf"/>
</dbReference>
<name>S8FFR5_FOMSC</name>
<keyword evidence="2" id="KW-1185">Reference proteome</keyword>
<dbReference type="STRING" id="743788.S8FFR5"/>
<proteinExistence type="predicted"/>
<accession>S8FFR5</accession>
<gene>
    <name evidence="1" type="ORF">FOMPIDRAFT_1129002</name>
</gene>
<evidence type="ECO:0000313" key="1">
    <source>
        <dbReference type="EMBL" id="EPS97239.1"/>
    </source>
</evidence>
<dbReference type="EMBL" id="KE504178">
    <property type="protein sequence ID" value="EPS97239.1"/>
    <property type="molecule type" value="Genomic_DNA"/>
</dbReference>
<dbReference type="AlphaFoldDB" id="S8FFR5"/>
<dbReference type="eggNOG" id="ENOG502RAIM">
    <property type="taxonomic scope" value="Eukaryota"/>
</dbReference>
<evidence type="ECO:0000313" key="2">
    <source>
        <dbReference type="Proteomes" id="UP000015241"/>
    </source>
</evidence>
<evidence type="ECO:0008006" key="3">
    <source>
        <dbReference type="Google" id="ProtNLM"/>
    </source>
</evidence>
<protein>
    <recommendedName>
        <fullName evidence="3">F-box domain-containing protein</fullName>
    </recommendedName>
</protein>
<dbReference type="InterPro" id="IPR032675">
    <property type="entry name" value="LRR_dom_sf"/>
</dbReference>